<dbReference type="NCBIfam" id="TIGR00762">
    <property type="entry name" value="DegV"/>
    <property type="match status" value="1"/>
</dbReference>
<dbReference type="PANTHER" id="PTHR33434">
    <property type="entry name" value="DEGV DOMAIN-CONTAINING PROTEIN DR_1986-RELATED"/>
    <property type="match status" value="1"/>
</dbReference>
<dbReference type="InterPro" id="IPR043168">
    <property type="entry name" value="DegV_C"/>
</dbReference>
<dbReference type="Proteomes" id="UP000004754">
    <property type="component" value="Unassembled WGS sequence"/>
</dbReference>
<gene>
    <name evidence="2" type="ORF">HMP0721_0454</name>
</gene>
<keyword evidence="3" id="KW-1185">Reference proteome</keyword>
<proteinExistence type="predicted"/>
<keyword evidence="1" id="KW-0446">Lipid-binding</keyword>
<dbReference type="Pfam" id="PF02645">
    <property type="entry name" value="DegV"/>
    <property type="match status" value="1"/>
</dbReference>
<dbReference type="GO" id="GO:0008289">
    <property type="term" value="F:lipid binding"/>
    <property type="evidence" value="ECO:0007669"/>
    <property type="project" value="UniProtKB-KW"/>
</dbReference>
<name>E6MEM1_9FIRM</name>
<dbReference type="Gene3D" id="2.20.28.50">
    <property type="entry name" value="degv family protein"/>
    <property type="match status" value="1"/>
</dbReference>
<sequence length="298" mass="32977">MYCDQLNYLVCQGDPMGPKNLNTKIIMDSCTELDLSALDSSIAYERIPFKIIIDDQEIIDRNLNQAELIDKMQLSRNKIGTACPSPQDFFDAFDPNTMNYIVTISKHLSGCYNAASIAQQMAADAGFGDRVYVFDSLSAVTGEDLTVLKIIELVQRNLSAVDLIPIVRDYIAHMSIFFVLNSLDNLVRNGRIRHSVALVGKVLKIIPIMMGVSGEIELKEKCRGHKKTMIRLAQIITEEVVNAPMRILAISHVNAPEKALKLKEEIIKAGAKFKEIIILEAGGLSTVYADNGGIVISF</sequence>
<dbReference type="PANTHER" id="PTHR33434:SF2">
    <property type="entry name" value="FATTY ACID-BINDING PROTEIN TM_1468"/>
    <property type="match status" value="1"/>
</dbReference>
<dbReference type="STRING" id="887929.HMP0721_0454"/>
<evidence type="ECO:0000313" key="3">
    <source>
        <dbReference type="Proteomes" id="UP000004754"/>
    </source>
</evidence>
<protein>
    <submittedName>
        <fullName evidence="2">EDD domain protein, DegV family</fullName>
    </submittedName>
</protein>
<dbReference type="Gene3D" id="3.40.50.10440">
    <property type="entry name" value="Dihydroxyacetone kinase, domain 1"/>
    <property type="match status" value="1"/>
</dbReference>
<organism evidence="2 3">
    <name type="scientific">Pseudoramibacter alactolyticus ATCC 23263</name>
    <dbReference type="NCBI Taxonomy" id="887929"/>
    <lineage>
        <taxon>Bacteria</taxon>
        <taxon>Bacillati</taxon>
        <taxon>Bacillota</taxon>
        <taxon>Clostridia</taxon>
        <taxon>Eubacteriales</taxon>
        <taxon>Eubacteriaceae</taxon>
        <taxon>Pseudoramibacter</taxon>
    </lineage>
</organism>
<evidence type="ECO:0000256" key="1">
    <source>
        <dbReference type="ARBA" id="ARBA00023121"/>
    </source>
</evidence>
<dbReference type="SUPFAM" id="SSF82549">
    <property type="entry name" value="DAK1/DegV-like"/>
    <property type="match status" value="1"/>
</dbReference>
<dbReference type="AlphaFoldDB" id="E6MEM1"/>
<accession>E6MEM1</accession>
<dbReference type="InterPro" id="IPR050270">
    <property type="entry name" value="DegV_domain_contain"/>
</dbReference>
<dbReference type="eggNOG" id="COG1307">
    <property type="taxonomic scope" value="Bacteria"/>
</dbReference>
<evidence type="ECO:0000313" key="2">
    <source>
        <dbReference type="EMBL" id="EFV02546.1"/>
    </source>
</evidence>
<dbReference type="Gene3D" id="3.30.1180.10">
    <property type="match status" value="1"/>
</dbReference>
<comment type="caution">
    <text evidence="2">The sequence shown here is derived from an EMBL/GenBank/DDBJ whole genome shotgun (WGS) entry which is preliminary data.</text>
</comment>
<dbReference type="EMBL" id="AEQN01000007">
    <property type="protein sequence ID" value="EFV02546.1"/>
    <property type="molecule type" value="Genomic_DNA"/>
</dbReference>
<dbReference type="HOGENOM" id="CLU_048251_2_1_9"/>
<dbReference type="PROSITE" id="PS51482">
    <property type="entry name" value="DEGV"/>
    <property type="match status" value="1"/>
</dbReference>
<dbReference type="InterPro" id="IPR003797">
    <property type="entry name" value="DegV"/>
</dbReference>
<reference evidence="2 3" key="1">
    <citation type="submission" date="2010-12" db="EMBL/GenBank/DDBJ databases">
        <authorList>
            <person name="Muzny D."/>
            <person name="Qin X."/>
            <person name="Deng J."/>
            <person name="Jiang H."/>
            <person name="Liu Y."/>
            <person name="Qu J."/>
            <person name="Song X.-Z."/>
            <person name="Zhang L."/>
            <person name="Thornton R."/>
            <person name="Coyle M."/>
            <person name="Francisco L."/>
            <person name="Jackson L."/>
            <person name="Javaid M."/>
            <person name="Korchina V."/>
            <person name="Kovar C."/>
            <person name="Mata R."/>
            <person name="Mathew T."/>
            <person name="Ngo R."/>
            <person name="Nguyen L."/>
            <person name="Nguyen N."/>
            <person name="Okwuonu G."/>
            <person name="Ongeri F."/>
            <person name="Pham C."/>
            <person name="Simmons D."/>
            <person name="Wilczek-Boney K."/>
            <person name="Hale W."/>
            <person name="Jakkamsetti A."/>
            <person name="Pham P."/>
            <person name="Ruth R."/>
            <person name="San Lucas F."/>
            <person name="Warren J."/>
            <person name="Zhang J."/>
            <person name="Zhao Z."/>
            <person name="Zhou C."/>
            <person name="Zhu D."/>
            <person name="Lee S."/>
            <person name="Bess C."/>
            <person name="Blankenburg K."/>
            <person name="Forbes L."/>
            <person name="Fu Q."/>
            <person name="Gubbala S."/>
            <person name="Hirani K."/>
            <person name="Jayaseelan J.C."/>
            <person name="Lara F."/>
            <person name="Munidasa M."/>
            <person name="Palculict T."/>
            <person name="Patil S."/>
            <person name="Pu L.-L."/>
            <person name="Saada N."/>
            <person name="Tang L."/>
            <person name="Weissenberger G."/>
            <person name="Zhu Y."/>
            <person name="Hemphill L."/>
            <person name="Shang Y."/>
            <person name="Youmans B."/>
            <person name="Ayvaz T."/>
            <person name="Ross M."/>
            <person name="Santibanez J."/>
            <person name="Aqrawi P."/>
            <person name="Gross S."/>
            <person name="Joshi V."/>
            <person name="Fowler G."/>
            <person name="Nazareth L."/>
            <person name="Reid J."/>
            <person name="Worley K."/>
            <person name="Petrosino J."/>
            <person name="Highlander S."/>
            <person name="Gibbs R."/>
        </authorList>
    </citation>
    <scope>NUCLEOTIDE SEQUENCE [LARGE SCALE GENOMIC DNA]</scope>
    <source>
        <strain evidence="2 3">ATCC 23263</strain>
    </source>
</reference>